<dbReference type="Gene3D" id="3.40.250.10">
    <property type="entry name" value="Rhodanese-like domain"/>
    <property type="match status" value="1"/>
</dbReference>
<sequence length="129" mass="14286">MLKQFSILTVLAVSLVAGTADAETVSAHQFWQLHRSAETGNPMIVDVRSNEEYLAGHLPNAVNVPYDEISKLIKIAPDKSQAIFLYCHSGRRAVIAETELSKLGYSQLYNGESYQKLLSAMPSQPYTKN</sequence>
<dbReference type="SMART" id="SM00450">
    <property type="entry name" value="RHOD"/>
    <property type="match status" value="1"/>
</dbReference>
<organism evidence="3 4">
    <name type="scientific">Photobacterium aquae</name>
    <dbReference type="NCBI Taxonomy" id="1195763"/>
    <lineage>
        <taxon>Bacteria</taxon>
        <taxon>Pseudomonadati</taxon>
        <taxon>Pseudomonadota</taxon>
        <taxon>Gammaproteobacteria</taxon>
        <taxon>Vibrionales</taxon>
        <taxon>Vibrionaceae</taxon>
        <taxon>Photobacterium</taxon>
    </lineage>
</organism>
<name>A0A0J1GRU1_9GAMM</name>
<accession>A0A0J1GRU1</accession>
<dbReference type="PANTHER" id="PTHR44086:SF10">
    <property type="entry name" value="THIOSULFATE SULFURTRANSFERASE_RHODANESE-LIKE DOMAIN-CONTAINING PROTEIN 3"/>
    <property type="match status" value="1"/>
</dbReference>
<evidence type="ECO:0000256" key="1">
    <source>
        <dbReference type="SAM" id="SignalP"/>
    </source>
</evidence>
<reference evidence="3 4" key="1">
    <citation type="submission" date="2015-05" db="EMBL/GenBank/DDBJ databases">
        <title>Photobacterium galathea sp. nov.</title>
        <authorList>
            <person name="Machado H."/>
            <person name="Gram L."/>
        </authorList>
    </citation>
    <scope>NUCLEOTIDE SEQUENCE [LARGE SCALE GENOMIC DNA]</scope>
    <source>
        <strain evidence="3 4">CGMCC 1.12159</strain>
    </source>
</reference>
<evidence type="ECO:0000313" key="4">
    <source>
        <dbReference type="Proteomes" id="UP000036097"/>
    </source>
</evidence>
<dbReference type="RefSeq" id="WP_047880961.1">
    <property type="nucleotide sequence ID" value="NZ_LDOT01000047.1"/>
</dbReference>
<dbReference type="PROSITE" id="PS50206">
    <property type="entry name" value="RHODANESE_3"/>
    <property type="match status" value="1"/>
</dbReference>
<dbReference type="EMBL" id="LDOT01000047">
    <property type="protein sequence ID" value="KLV02460.1"/>
    <property type="molecule type" value="Genomic_DNA"/>
</dbReference>
<feature type="domain" description="Rhodanese" evidence="2">
    <location>
        <begin position="38"/>
        <end position="122"/>
    </location>
</feature>
<keyword evidence="4" id="KW-1185">Reference proteome</keyword>
<dbReference type="OrthoDB" id="9814704at2"/>
<keyword evidence="1" id="KW-0732">Signal</keyword>
<evidence type="ECO:0000313" key="3">
    <source>
        <dbReference type="EMBL" id="KLV02460.1"/>
    </source>
</evidence>
<dbReference type="SUPFAM" id="SSF52821">
    <property type="entry name" value="Rhodanese/Cell cycle control phosphatase"/>
    <property type="match status" value="1"/>
</dbReference>
<dbReference type="Proteomes" id="UP000036097">
    <property type="component" value="Unassembled WGS sequence"/>
</dbReference>
<dbReference type="InterPro" id="IPR036873">
    <property type="entry name" value="Rhodanese-like_dom_sf"/>
</dbReference>
<comment type="caution">
    <text evidence="3">The sequence shown here is derived from an EMBL/GenBank/DDBJ whole genome shotgun (WGS) entry which is preliminary data.</text>
</comment>
<evidence type="ECO:0000259" key="2">
    <source>
        <dbReference type="PROSITE" id="PS50206"/>
    </source>
</evidence>
<dbReference type="AlphaFoldDB" id="A0A0J1GRU1"/>
<protein>
    <recommendedName>
        <fullName evidence="2">Rhodanese domain-containing protein</fullName>
    </recommendedName>
</protein>
<proteinExistence type="predicted"/>
<feature type="chain" id="PRO_5005251887" description="Rhodanese domain-containing protein" evidence="1">
    <location>
        <begin position="23"/>
        <end position="129"/>
    </location>
</feature>
<dbReference type="STRING" id="1195763.ABT56_21455"/>
<dbReference type="Pfam" id="PF00581">
    <property type="entry name" value="Rhodanese"/>
    <property type="match status" value="1"/>
</dbReference>
<dbReference type="CDD" id="cd00158">
    <property type="entry name" value="RHOD"/>
    <property type="match status" value="1"/>
</dbReference>
<dbReference type="InterPro" id="IPR001763">
    <property type="entry name" value="Rhodanese-like_dom"/>
</dbReference>
<gene>
    <name evidence="3" type="ORF">ABT56_21455</name>
</gene>
<dbReference type="GO" id="GO:0004792">
    <property type="term" value="F:thiosulfate-cyanide sulfurtransferase activity"/>
    <property type="evidence" value="ECO:0007669"/>
    <property type="project" value="TreeGrafter"/>
</dbReference>
<dbReference type="PATRIC" id="fig|1195763.3.peg.4605"/>
<dbReference type="PANTHER" id="PTHR44086">
    <property type="entry name" value="THIOSULFATE SULFURTRANSFERASE RDL2, MITOCHONDRIAL-RELATED"/>
    <property type="match status" value="1"/>
</dbReference>
<feature type="signal peptide" evidence="1">
    <location>
        <begin position="1"/>
        <end position="22"/>
    </location>
</feature>